<dbReference type="GO" id="GO:0005783">
    <property type="term" value="C:endoplasmic reticulum"/>
    <property type="evidence" value="ECO:0007669"/>
    <property type="project" value="TreeGrafter"/>
</dbReference>
<keyword evidence="7 13" id="KW-1133">Transmembrane helix</keyword>
<evidence type="ECO:0000256" key="1">
    <source>
        <dbReference type="ARBA" id="ARBA00004370"/>
    </source>
</evidence>
<evidence type="ECO:0000256" key="4">
    <source>
        <dbReference type="ARBA" id="ARBA00022516"/>
    </source>
</evidence>
<feature type="transmembrane region" description="Helical" evidence="13">
    <location>
        <begin position="147"/>
        <end position="170"/>
    </location>
</feature>
<dbReference type="GO" id="GO:0016020">
    <property type="term" value="C:membrane"/>
    <property type="evidence" value="ECO:0007669"/>
    <property type="project" value="UniProtKB-SubCell"/>
</dbReference>
<accession>A0AAV8UZ07</accession>
<evidence type="ECO:0000259" key="14">
    <source>
        <dbReference type="SMART" id="SM00563"/>
    </source>
</evidence>
<keyword evidence="8" id="KW-0443">Lipid metabolism</keyword>
<evidence type="ECO:0000256" key="6">
    <source>
        <dbReference type="ARBA" id="ARBA00022692"/>
    </source>
</evidence>
<dbReference type="GO" id="GO:0019432">
    <property type="term" value="P:triglyceride biosynthetic process"/>
    <property type="evidence" value="ECO:0007669"/>
    <property type="project" value="TreeGrafter"/>
</dbReference>
<comment type="subcellular location">
    <subcellularLocation>
        <location evidence="1">Membrane</location>
    </subcellularLocation>
</comment>
<evidence type="ECO:0000256" key="2">
    <source>
        <dbReference type="ARBA" id="ARBA00005189"/>
    </source>
</evidence>
<keyword evidence="4" id="KW-0444">Lipid biosynthesis</keyword>
<dbReference type="EMBL" id="JAMWBK010000004">
    <property type="protein sequence ID" value="KAJ8905756.1"/>
    <property type="molecule type" value="Genomic_DNA"/>
</dbReference>
<name>A0AAV8UZ07_9RHOD</name>
<evidence type="ECO:0000256" key="11">
    <source>
        <dbReference type="ARBA" id="ARBA00023264"/>
    </source>
</evidence>
<evidence type="ECO:0000313" key="15">
    <source>
        <dbReference type="EMBL" id="KAJ8905756.1"/>
    </source>
</evidence>
<sequence length="485" mass="54891">MLSIRNLSIIRTTYLFILNLCGRIIYGREAVEPVRGDALLNSSEVTRIRRINSELEIGPKEWESLVDRRATTSPHGSKLCTIEEVASCFSDAGEALAGDSLTAAFSSVPPEPWNFMLRSAGPAGIPPLFFPLWAVGVWVRYCVLLPVRIGIIVWGTMAFCFIFFSIRLLIPPCKLKAYLLKRSACFYASAWVASFGGIIRYHGKRPKREANQIYVSNHTSLIDAMVMLKDYSFSFIGQRSSGLAGALQDLMLTIQSHVWFDRAEGRDRMVAHTLLKAHTENEENEPMLVFPEGTCVNNEYCIMFKKGCFDLGAKVYPVAIKYKKQFSDPYYNSFQVSFQRHLLDLMTSWAVVADVYYLPPESLQPGETSTQFAARVKKKICEKADLIDVNWDGFLKRNRISPKFMEQRQKSLADVLVRRMSLKSKSASVDNLDISLMRKHGEKTPEDEKLAPRHNDLRLRVNGAHVAEENPFSDRSLSHPENGIN</sequence>
<dbReference type="InterPro" id="IPR045252">
    <property type="entry name" value="LPCAT1-like"/>
</dbReference>
<comment type="pathway">
    <text evidence="2">Lipid metabolism.</text>
</comment>
<keyword evidence="12" id="KW-0012">Acyltransferase</keyword>
<dbReference type="PANTHER" id="PTHR23063:SF2">
    <property type="entry name" value="GLYCEROL-3-PHOSPHATE ACYLTRANSFERASE 4, ISOFORM D-RELATED"/>
    <property type="match status" value="1"/>
</dbReference>
<comment type="caution">
    <text evidence="15">The sequence shown here is derived from an EMBL/GenBank/DDBJ whole genome shotgun (WGS) entry which is preliminary data.</text>
</comment>
<gene>
    <name evidence="15" type="ORF">NDN08_002261</name>
</gene>
<dbReference type="Pfam" id="PF01553">
    <property type="entry name" value="Acyltransferase"/>
    <property type="match status" value="1"/>
</dbReference>
<dbReference type="GO" id="GO:0008654">
    <property type="term" value="P:phospholipid biosynthetic process"/>
    <property type="evidence" value="ECO:0007669"/>
    <property type="project" value="UniProtKB-KW"/>
</dbReference>
<dbReference type="AlphaFoldDB" id="A0AAV8UZ07"/>
<dbReference type="PANTHER" id="PTHR23063">
    <property type="entry name" value="PHOSPHOLIPID ACYLTRANSFERASE"/>
    <property type="match status" value="1"/>
</dbReference>
<evidence type="ECO:0000256" key="8">
    <source>
        <dbReference type="ARBA" id="ARBA00023098"/>
    </source>
</evidence>
<keyword evidence="5" id="KW-0808">Transferase</keyword>
<keyword evidence="9 13" id="KW-0472">Membrane</keyword>
<feature type="domain" description="Phospholipid/glycerol acyltransferase" evidence="14">
    <location>
        <begin position="212"/>
        <end position="323"/>
    </location>
</feature>
<dbReference type="SUPFAM" id="SSF69593">
    <property type="entry name" value="Glycerol-3-phosphate (1)-acyltransferase"/>
    <property type="match status" value="1"/>
</dbReference>
<reference evidence="15 16" key="1">
    <citation type="journal article" date="2023" name="Nat. Commun.">
        <title>Origin of minicircular mitochondrial genomes in red algae.</title>
        <authorList>
            <person name="Lee Y."/>
            <person name="Cho C.H."/>
            <person name="Lee Y.M."/>
            <person name="Park S.I."/>
            <person name="Yang J.H."/>
            <person name="West J.A."/>
            <person name="Bhattacharya D."/>
            <person name="Yoon H.S."/>
        </authorList>
    </citation>
    <scope>NUCLEOTIDE SEQUENCE [LARGE SCALE GENOMIC DNA]</scope>
    <source>
        <strain evidence="15 16">CCMP1338</strain>
        <tissue evidence="15">Whole cell</tissue>
    </source>
</reference>
<evidence type="ECO:0000256" key="5">
    <source>
        <dbReference type="ARBA" id="ARBA00022679"/>
    </source>
</evidence>
<dbReference type="Proteomes" id="UP001157974">
    <property type="component" value="Unassembled WGS sequence"/>
</dbReference>
<dbReference type="GO" id="GO:0004366">
    <property type="term" value="F:glycerol-3-phosphate O-acyltransferase activity"/>
    <property type="evidence" value="ECO:0007669"/>
    <property type="project" value="TreeGrafter"/>
</dbReference>
<organism evidence="15 16">
    <name type="scientific">Rhodosorus marinus</name>
    <dbReference type="NCBI Taxonomy" id="101924"/>
    <lineage>
        <taxon>Eukaryota</taxon>
        <taxon>Rhodophyta</taxon>
        <taxon>Stylonematophyceae</taxon>
        <taxon>Stylonematales</taxon>
        <taxon>Stylonemataceae</taxon>
        <taxon>Rhodosorus</taxon>
    </lineage>
</organism>
<evidence type="ECO:0000256" key="9">
    <source>
        <dbReference type="ARBA" id="ARBA00023136"/>
    </source>
</evidence>
<keyword evidence="10" id="KW-0594">Phospholipid biosynthesis</keyword>
<evidence type="ECO:0000256" key="13">
    <source>
        <dbReference type="SAM" id="Phobius"/>
    </source>
</evidence>
<keyword evidence="11" id="KW-1208">Phospholipid metabolism</keyword>
<evidence type="ECO:0000256" key="7">
    <source>
        <dbReference type="ARBA" id="ARBA00022989"/>
    </source>
</evidence>
<dbReference type="CDD" id="cd07991">
    <property type="entry name" value="LPLAT_LPCAT1-like"/>
    <property type="match status" value="1"/>
</dbReference>
<evidence type="ECO:0000256" key="12">
    <source>
        <dbReference type="ARBA" id="ARBA00023315"/>
    </source>
</evidence>
<evidence type="ECO:0000313" key="16">
    <source>
        <dbReference type="Proteomes" id="UP001157974"/>
    </source>
</evidence>
<evidence type="ECO:0000256" key="10">
    <source>
        <dbReference type="ARBA" id="ARBA00023209"/>
    </source>
</evidence>
<keyword evidence="16" id="KW-1185">Reference proteome</keyword>
<evidence type="ECO:0000256" key="3">
    <source>
        <dbReference type="ARBA" id="ARBA00008655"/>
    </source>
</evidence>
<keyword evidence="6 13" id="KW-0812">Transmembrane</keyword>
<proteinExistence type="inferred from homology"/>
<feature type="transmembrane region" description="Helical" evidence="13">
    <location>
        <begin position="123"/>
        <end position="141"/>
    </location>
</feature>
<dbReference type="SMART" id="SM00563">
    <property type="entry name" value="PlsC"/>
    <property type="match status" value="1"/>
</dbReference>
<dbReference type="InterPro" id="IPR002123">
    <property type="entry name" value="Plipid/glycerol_acylTrfase"/>
</dbReference>
<protein>
    <recommendedName>
        <fullName evidence="14">Phospholipid/glycerol acyltransferase domain-containing protein</fullName>
    </recommendedName>
</protein>
<comment type="similarity">
    <text evidence="3">Belongs to the 1-acyl-sn-glycerol-3-phosphate acyltransferase family.</text>
</comment>